<dbReference type="Gene3D" id="3.30.470.20">
    <property type="entry name" value="ATP-grasp fold, B domain"/>
    <property type="match status" value="1"/>
</dbReference>
<evidence type="ECO:0000259" key="5">
    <source>
        <dbReference type="PROSITE" id="PS50975"/>
    </source>
</evidence>
<dbReference type="RefSeq" id="WP_126468626.1">
    <property type="nucleotide sequence ID" value="NZ_RXOE01000001.1"/>
</dbReference>
<proteinExistence type="predicted"/>
<keyword evidence="3 4" id="KW-0067">ATP-binding</keyword>
<evidence type="ECO:0000313" key="7">
    <source>
        <dbReference type="Proteomes" id="UP000267418"/>
    </source>
</evidence>
<dbReference type="NCBIfam" id="NF005543">
    <property type="entry name" value="PRK07206.1"/>
    <property type="match status" value="1"/>
</dbReference>
<keyword evidence="1" id="KW-0436">Ligase</keyword>
<evidence type="ECO:0000256" key="4">
    <source>
        <dbReference type="PROSITE-ProRule" id="PRU00409"/>
    </source>
</evidence>
<dbReference type="InterPro" id="IPR052032">
    <property type="entry name" value="ATP-dep_AA_Ligase"/>
</dbReference>
<protein>
    <submittedName>
        <fullName evidence="6">ATP-grasp domain-containing protein</fullName>
    </submittedName>
</protein>
<dbReference type="PROSITE" id="PS50975">
    <property type="entry name" value="ATP_GRASP"/>
    <property type="match status" value="1"/>
</dbReference>
<dbReference type="PANTHER" id="PTHR43585">
    <property type="entry name" value="FUMIPYRROLE BIOSYNTHESIS PROTEIN C"/>
    <property type="match status" value="1"/>
</dbReference>
<evidence type="ECO:0000256" key="2">
    <source>
        <dbReference type="ARBA" id="ARBA00022741"/>
    </source>
</evidence>
<dbReference type="GO" id="GO:0005524">
    <property type="term" value="F:ATP binding"/>
    <property type="evidence" value="ECO:0007669"/>
    <property type="project" value="UniProtKB-UniRule"/>
</dbReference>
<evidence type="ECO:0000256" key="3">
    <source>
        <dbReference type="ARBA" id="ARBA00022840"/>
    </source>
</evidence>
<dbReference type="Proteomes" id="UP000267418">
    <property type="component" value="Unassembled WGS sequence"/>
</dbReference>
<dbReference type="SUPFAM" id="SSF56059">
    <property type="entry name" value="Glutathione synthetase ATP-binding domain-like"/>
    <property type="match status" value="1"/>
</dbReference>
<accession>A0A3S0GZW6</accession>
<feature type="domain" description="ATP-grasp" evidence="5">
    <location>
        <begin position="118"/>
        <end position="315"/>
    </location>
</feature>
<dbReference type="GO" id="GO:0046872">
    <property type="term" value="F:metal ion binding"/>
    <property type="evidence" value="ECO:0007669"/>
    <property type="project" value="InterPro"/>
</dbReference>
<comment type="caution">
    <text evidence="6">The sequence shown here is derived from an EMBL/GenBank/DDBJ whole genome shotgun (WGS) entry which is preliminary data.</text>
</comment>
<gene>
    <name evidence="6" type="ORF">EJP69_02595</name>
</gene>
<dbReference type="PANTHER" id="PTHR43585:SF2">
    <property type="entry name" value="ATP-GRASP ENZYME FSQD"/>
    <property type="match status" value="1"/>
</dbReference>
<dbReference type="OrthoDB" id="9803907at2"/>
<keyword evidence="2 4" id="KW-0547">Nucleotide-binding</keyword>
<sequence length="421" mass="46706">MKKQLLDTVAIVDGASTSAHLAPAFRSYGVRCVHVLSSESLPQRLQTQINPADYVRSVVHRGDLRQTADALRDLGISVVLPGVDSGVELASRLADALEVPLRNPVELTAARRDKFEQIEALRRAGVRTPQQFQSRSPQEIADWARAHARLPVVIKPTRSSGVKGVKICRTQEQVEEAARNVLAIKSSYDEVQEDILVQSYSEGQEYIVDSVSFEGHHKVVSLWEVERDRSHSPRLEKMLVVDHTQPQYAEVIAYAVQVLDAVGLHYGPSHLELIVTAEGPTIVELNSRLHGSLDPRLTTAVTGENQISVTVEAFVNPQLFKQTLNEQPRFSGFCGHILLVSPKAGVLARDFAWDSIEQLPSCVSVKRWVKTGDRLNVTTDLRTALGMVGLFDAQFDRLTADWKSIRQIEHSFFSDPETLAA</sequence>
<organism evidence="6 7">
    <name type="scientific">Variovorax gossypii</name>
    <dbReference type="NCBI Taxonomy" id="1679495"/>
    <lineage>
        <taxon>Bacteria</taxon>
        <taxon>Pseudomonadati</taxon>
        <taxon>Pseudomonadota</taxon>
        <taxon>Betaproteobacteria</taxon>
        <taxon>Burkholderiales</taxon>
        <taxon>Comamonadaceae</taxon>
        <taxon>Variovorax</taxon>
    </lineage>
</organism>
<dbReference type="EMBL" id="RXOE01000001">
    <property type="protein sequence ID" value="RTQ36649.1"/>
    <property type="molecule type" value="Genomic_DNA"/>
</dbReference>
<evidence type="ECO:0000313" key="6">
    <source>
        <dbReference type="EMBL" id="RTQ36649.1"/>
    </source>
</evidence>
<evidence type="ECO:0000256" key="1">
    <source>
        <dbReference type="ARBA" id="ARBA00022598"/>
    </source>
</evidence>
<keyword evidence="7" id="KW-1185">Reference proteome</keyword>
<name>A0A3S0GZW6_9BURK</name>
<dbReference type="Pfam" id="PF13535">
    <property type="entry name" value="ATP-grasp_4"/>
    <property type="match status" value="1"/>
</dbReference>
<dbReference type="AlphaFoldDB" id="A0A3S0GZW6"/>
<dbReference type="GO" id="GO:0016874">
    <property type="term" value="F:ligase activity"/>
    <property type="evidence" value="ECO:0007669"/>
    <property type="project" value="UniProtKB-KW"/>
</dbReference>
<dbReference type="InterPro" id="IPR011761">
    <property type="entry name" value="ATP-grasp"/>
</dbReference>
<reference evidence="6 7" key="1">
    <citation type="submission" date="2018-12" db="EMBL/GenBank/DDBJ databases">
        <title>The genome of Variovorax gossypii DSM 100435.</title>
        <authorList>
            <person name="Gao J."/>
            <person name="Sun J."/>
        </authorList>
    </citation>
    <scope>NUCLEOTIDE SEQUENCE [LARGE SCALE GENOMIC DNA]</scope>
    <source>
        <strain evidence="6 7">DSM 100435</strain>
    </source>
</reference>